<gene>
    <name evidence="2" type="ordered locus">Mboo_1939</name>
</gene>
<keyword evidence="1" id="KW-0472">Membrane</keyword>
<dbReference type="AlphaFoldDB" id="A7I9P3"/>
<evidence type="ECO:0000313" key="3">
    <source>
        <dbReference type="Proteomes" id="UP000002408"/>
    </source>
</evidence>
<feature type="transmembrane region" description="Helical" evidence="1">
    <location>
        <begin position="6"/>
        <end position="23"/>
    </location>
</feature>
<keyword evidence="1" id="KW-0812">Transmembrane</keyword>
<dbReference type="OrthoDB" id="111991at2157"/>
<dbReference type="Proteomes" id="UP000002408">
    <property type="component" value="Chromosome"/>
</dbReference>
<sequence>MVVLFGAVIVVQQFIMYLMYVRIRQLLTEINAIEGKMKITDTEIDSLIQKVEEFKRSSL</sequence>
<proteinExistence type="predicted"/>
<keyword evidence="1" id="KW-1133">Transmembrane helix</keyword>
<keyword evidence="3" id="KW-1185">Reference proteome</keyword>
<dbReference type="GeneID" id="5411024"/>
<organism evidence="2 3">
    <name type="scientific">Methanoregula boonei (strain DSM 21154 / JCM 14090 / 6A8)</name>
    <dbReference type="NCBI Taxonomy" id="456442"/>
    <lineage>
        <taxon>Archaea</taxon>
        <taxon>Methanobacteriati</taxon>
        <taxon>Methanobacteriota</taxon>
        <taxon>Stenosarchaea group</taxon>
        <taxon>Methanomicrobia</taxon>
        <taxon>Methanomicrobiales</taxon>
        <taxon>Methanoregulaceae</taxon>
        <taxon>Methanoregula</taxon>
    </lineage>
</organism>
<evidence type="ECO:0000256" key="1">
    <source>
        <dbReference type="SAM" id="Phobius"/>
    </source>
</evidence>
<evidence type="ECO:0000313" key="2">
    <source>
        <dbReference type="EMBL" id="ABS56454.1"/>
    </source>
</evidence>
<name>A7I9P3_METB6</name>
<dbReference type="HOGENOM" id="CLU_204982_0_0_2"/>
<dbReference type="eggNOG" id="arCOG07447">
    <property type="taxonomic scope" value="Archaea"/>
</dbReference>
<accession>A7I9P3</accession>
<dbReference type="KEGG" id="mbn:Mboo_1939"/>
<reference evidence="3" key="1">
    <citation type="journal article" date="2015" name="Microbiology">
        <title>Genome of Methanoregula boonei 6A8 reveals adaptations to oligotrophic peatland environments.</title>
        <authorList>
            <person name="Braeuer S."/>
            <person name="Cadillo-Quiroz H."/>
            <person name="Kyrpides N."/>
            <person name="Woyke T."/>
            <person name="Goodwin L."/>
            <person name="Detter C."/>
            <person name="Podell S."/>
            <person name="Yavitt J.B."/>
            <person name="Zinder S.H."/>
        </authorList>
    </citation>
    <scope>NUCLEOTIDE SEQUENCE [LARGE SCALE GENOMIC DNA]</scope>
    <source>
        <strain evidence="3">DSM 21154 / JCM 14090 / 6A8</strain>
    </source>
</reference>
<protein>
    <submittedName>
        <fullName evidence="2">Uncharacterized protein</fullName>
    </submittedName>
</protein>
<dbReference type="EMBL" id="CP000780">
    <property type="protein sequence ID" value="ABS56454.1"/>
    <property type="molecule type" value="Genomic_DNA"/>
</dbReference>
<dbReference type="RefSeq" id="WP_012107509.1">
    <property type="nucleotide sequence ID" value="NC_009712.1"/>
</dbReference>